<evidence type="ECO:0000313" key="1">
    <source>
        <dbReference type="EMBL" id="KAK7367310.1"/>
    </source>
</evidence>
<organism evidence="1 2">
    <name type="scientific">Phaseolus coccineus</name>
    <name type="common">Scarlet runner bean</name>
    <name type="synonym">Phaseolus multiflorus</name>
    <dbReference type="NCBI Taxonomy" id="3886"/>
    <lineage>
        <taxon>Eukaryota</taxon>
        <taxon>Viridiplantae</taxon>
        <taxon>Streptophyta</taxon>
        <taxon>Embryophyta</taxon>
        <taxon>Tracheophyta</taxon>
        <taxon>Spermatophyta</taxon>
        <taxon>Magnoliopsida</taxon>
        <taxon>eudicotyledons</taxon>
        <taxon>Gunneridae</taxon>
        <taxon>Pentapetalae</taxon>
        <taxon>rosids</taxon>
        <taxon>fabids</taxon>
        <taxon>Fabales</taxon>
        <taxon>Fabaceae</taxon>
        <taxon>Papilionoideae</taxon>
        <taxon>50 kb inversion clade</taxon>
        <taxon>NPAAA clade</taxon>
        <taxon>indigoferoid/millettioid clade</taxon>
        <taxon>Phaseoleae</taxon>
        <taxon>Phaseolus</taxon>
    </lineage>
</organism>
<sequence>MRSLCPDKDEGDPIVQKVSNDLLSINGHKFTFDSVADQQRVDYVLLETPLEPYVVHDDDVVSYLNVQF</sequence>
<evidence type="ECO:0000313" key="2">
    <source>
        <dbReference type="Proteomes" id="UP001374584"/>
    </source>
</evidence>
<proteinExistence type="predicted"/>
<dbReference type="AlphaFoldDB" id="A0AAN9R9E7"/>
<keyword evidence="2" id="KW-1185">Reference proteome</keyword>
<accession>A0AAN9R9E7</accession>
<protein>
    <submittedName>
        <fullName evidence="1">Uncharacterized protein</fullName>
    </submittedName>
</protein>
<reference evidence="1 2" key="1">
    <citation type="submission" date="2024-01" db="EMBL/GenBank/DDBJ databases">
        <title>The genomes of 5 underutilized Papilionoideae crops provide insights into root nodulation and disease resistanc.</title>
        <authorList>
            <person name="Jiang F."/>
        </authorList>
    </citation>
    <scope>NUCLEOTIDE SEQUENCE [LARGE SCALE GENOMIC DNA]</scope>
    <source>
        <strain evidence="1">JINMINGXINNONG_FW02</strain>
        <tissue evidence="1">Leaves</tissue>
    </source>
</reference>
<name>A0AAN9R9E7_PHACN</name>
<gene>
    <name evidence="1" type="ORF">VNO80_09319</name>
</gene>
<comment type="caution">
    <text evidence="1">The sequence shown here is derived from an EMBL/GenBank/DDBJ whole genome shotgun (WGS) entry which is preliminary data.</text>
</comment>
<dbReference type="Proteomes" id="UP001374584">
    <property type="component" value="Unassembled WGS sequence"/>
</dbReference>
<dbReference type="EMBL" id="JAYMYR010000004">
    <property type="protein sequence ID" value="KAK7367310.1"/>
    <property type="molecule type" value="Genomic_DNA"/>
</dbReference>